<evidence type="ECO:0000256" key="3">
    <source>
        <dbReference type="ARBA" id="ARBA00023125"/>
    </source>
</evidence>
<evidence type="ECO:0000256" key="1">
    <source>
        <dbReference type="ARBA" id="ARBA00004123"/>
    </source>
</evidence>
<proteinExistence type="predicted"/>
<feature type="region of interest" description="Disordered" evidence="7">
    <location>
        <begin position="216"/>
        <end position="291"/>
    </location>
</feature>
<dbReference type="eggNOG" id="ENOG502S7ZI">
    <property type="taxonomic scope" value="Eukaryota"/>
</dbReference>
<feature type="compositionally biased region" description="Low complexity" evidence="7">
    <location>
        <begin position="225"/>
        <end position="250"/>
    </location>
</feature>
<accession>S2K2V1</accession>
<evidence type="ECO:0000313" key="9">
    <source>
        <dbReference type="EMBL" id="EPB86520.1"/>
    </source>
</evidence>
<evidence type="ECO:0000256" key="5">
    <source>
        <dbReference type="ARBA" id="ARBA00023242"/>
    </source>
</evidence>
<keyword evidence="6" id="KW-0175">Coiled coil</keyword>
<feature type="compositionally biased region" description="Basic residues" evidence="7">
    <location>
        <begin position="280"/>
        <end position="291"/>
    </location>
</feature>
<dbReference type="PANTHER" id="PTHR13044:SF14">
    <property type="entry name" value="CRYPTOCEPHAL, ISOFORM A"/>
    <property type="match status" value="1"/>
</dbReference>
<dbReference type="InterPro" id="IPR046347">
    <property type="entry name" value="bZIP_sf"/>
</dbReference>
<dbReference type="PANTHER" id="PTHR13044">
    <property type="entry name" value="ACTIVATING TRANSCRIPTION FACTOR ATF 4/5"/>
    <property type="match status" value="1"/>
</dbReference>
<dbReference type="InterPro" id="IPR004827">
    <property type="entry name" value="bZIP"/>
</dbReference>
<feature type="coiled-coil region" evidence="6">
    <location>
        <begin position="180"/>
        <end position="207"/>
    </location>
</feature>
<feature type="compositionally biased region" description="Polar residues" evidence="7">
    <location>
        <begin position="126"/>
        <end position="142"/>
    </location>
</feature>
<dbReference type="SMART" id="SM00338">
    <property type="entry name" value="BRLZ"/>
    <property type="match status" value="1"/>
</dbReference>
<feature type="domain" description="BZIP" evidence="8">
    <location>
        <begin position="141"/>
        <end position="204"/>
    </location>
</feature>
<dbReference type="GO" id="GO:0001228">
    <property type="term" value="F:DNA-binding transcription activator activity, RNA polymerase II-specific"/>
    <property type="evidence" value="ECO:0007669"/>
    <property type="project" value="TreeGrafter"/>
</dbReference>
<dbReference type="GO" id="GO:0005634">
    <property type="term" value="C:nucleus"/>
    <property type="evidence" value="ECO:0007669"/>
    <property type="project" value="UniProtKB-SubCell"/>
</dbReference>
<dbReference type="VEuPathDB" id="FungiDB:HMPREF1544_06687"/>
<dbReference type="AlphaFoldDB" id="S2K2V1"/>
<dbReference type="Gene3D" id="1.20.5.170">
    <property type="match status" value="1"/>
</dbReference>
<dbReference type="GO" id="GO:0000977">
    <property type="term" value="F:RNA polymerase II transcription regulatory region sequence-specific DNA binding"/>
    <property type="evidence" value="ECO:0007669"/>
    <property type="project" value="TreeGrafter"/>
</dbReference>
<evidence type="ECO:0000256" key="4">
    <source>
        <dbReference type="ARBA" id="ARBA00023163"/>
    </source>
</evidence>
<evidence type="ECO:0000256" key="7">
    <source>
        <dbReference type="SAM" id="MobiDB-lite"/>
    </source>
</evidence>
<gene>
    <name evidence="9" type="ORF">HMPREF1544_06687</name>
</gene>
<dbReference type="PROSITE" id="PS00036">
    <property type="entry name" value="BZIP_BASIC"/>
    <property type="match status" value="1"/>
</dbReference>
<organism evidence="9 10">
    <name type="scientific">Mucor circinelloides f. circinelloides (strain 1006PhL)</name>
    <name type="common">Mucormycosis agent</name>
    <name type="synonym">Calyptromyces circinelloides</name>
    <dbReference type="NCBI Taxonomy" id="1220926"/>
    <lineage>
        <taxon>Eukaryota</taxon>
        <taxon>Fungi</taxon>
        <taxon>Fungi incertae sedis</taxon>
        <taxon>Mucoromycota</taxon>
        <taxon>Mucoromycotina</taxon>
        <taxon>Mucoromycetes</taxon>
        <taxon>Mucorales</taxon>
        <taxon>Mucorineae</taxon>
        <taxon>Mucoraceae</taxon>
        <taxon>Mucor</taxon>
    </lineage>
</organism>
<keyword evidence="3" id="KW-0238">DNA-binding</keyword>
<keyword evidence="4" id="KW-0804">Transcription</keyword>
<dbReference type="PROSITE" id="PS50217">
    <property type="entry name" value="BZIP"/>
    <property type="match status" value="1"/>
</dbReference>
<evidence type="ECO:0000256" key="2">
    <source>
        <dbReference type="ARBA" id="ARBA00023015"/>
    </source>
</evidence>
<dbReference type="Proteomes" id="UP000014254">
    <property type="component" value="Unassembled WGS sequence"/>
</dbReference>
<feature type="compositionally biased region" description="Basic residues" evidence="7">
    <location>
        <begin position="68"/>
        <end position="87"/>
    </location>
</feature>
<feature type="compositionally biased region" description="Acidic residues" evidence="7">
    <location>
        <begin position="102"/>
        <end position="118"/>
    </location>
</feature>
<reference evidence="10" key="1">
    <citation type="submission" date="2013-05" db="EMBL/GenBank/DDBJ databases">
        <title>The Genome sequence of Mucor circinelloides f. circinelloides 1006PhL.</title>
        <authorList>
            <consortium name="The Broad Institute Genomics Platform"/>
            <person name="Cuomo C."/>
            <person name="Earl A."/>
            <person name="Findley K."/>
            <person name="Lee S.C."/>
            <person name="Walker B."/>
            <person name="Young S."/>
            <person name="Zeng Q."/>
            <person name="Gargeya S."/>
            <person name="Fitzgerald M."/>
            <person name="Haas B."/>
            <person name="Abouelleil A."/>
            <person name="Allen A.W."/>
            <person name="Alvarado L."/>
            <person name="Arachchi H.M."/>
            <person name="Berlin A.M."/>
            <person name="Chapman S.B."/>
            <person name="Gainer-Dewar J."/>
            <person name="Goldberg J."/>
            <person name="Griggs A."/>
            <person name="Gujja S."/>
            <person name="Hansen M."/>
            <person name="Howarth C."/>
            <person name="Imamovic A."/>
            <person name="Ireland A."/>
            <person name="Larimer J."/>
            <person name="McCowan C."/>
            <person name="Murphy C."/>
            <person name="Pearson M."/>
            <person name="Poon T.W."/>
            <person name="Priest M."/>
            <person name="Roberts A."/>
            <person name="Saif S."/>
            <person name="Shea T."/>
            <person name="Sisk P."/>
            <person name="Sykes S."/>
            <person name="Wortman J."/>
            <person name="Nusbaum C."/>
            <person name="Birren B."/>
        </authorList>
    </citation>
    <scope>NUCLEOTIDE SEQUENCE [LARGE SCALE GENOMIC DNA]</scope>
    <source>
        <strain evidence="10">1006PhL</strain>
    </source>
</reference>
<comment type="subcellular location">
    <subcellularLocation>
        <location evidence="1">Nucleus</location>
    </subcellularLocation>
</comment>
<keyword evidence="10" id="KW-1185">Reference proteome</keyword>
<dbReference type="STRING" id="1220926.S2K2V1"/>
<name>S2K2V1_MUCC1</name>
<evidence type="ECO:0000256" key="6">
    <source>
        <dbReference type="SAM" id="Coils"/>
    </source>
</evidence>
<sequence>MFLSSSSASTALPLTNIPNEPLTSKGKKNATPQKFRFKQDNKQQQQQHQPLDSKLLSRHNLEQDKKSGIKRPLKNKQKAPTSTRRKPPNSNQQLDSDHDSQQDDDSQDDDGEEGDEDTPVIGDGAQSYSSMGSNSSRTSQPLTKDDKRRRNTAASARFRIKKKMREQALQNTACEMTDKAQRMEQRVHELEREIKWLKALVVEKNEARIEQLVRERPPNSVAFPSSHNSHHAVTASSSASTSAAPSSSSSTRHKNQIMMMMTPDHDQEDMDQQDEDRAGKGRHYGGQRRRF</sequence>
<dbReference type="CDD" id="cd14705">
    <property type="entry name" value="bZIP_Zip1"/>
    <property type="match status" value="1"/>
</dbReference>
<keyword evidence="2" id="KW-0805">Transcription regulation</keyword>
<protein>
    <recommendedName>
        <fullName evidence="8">BZIP domain-containing protein</fullName>
    </recommendedName>
</protein>
<feature type="compositionally biased region" description="Low complexity" evidence="7">
    <location>
        <begin position="1"/>
        <end position="15"/>
    </location>
</feature>
<dbReference type="InParanoid" id="S2K2V1"/>
<evidence type="ECO:0000313" key="10">
    <source>
        <dbReference type="Proteomes" id="UP000014254"/>
    </source>
</evidence>
<feature type="region of interest" description="Disordered" evidence="7">
    <location>
        <begin position="1"/>
        <end position="161"/>
    </location>
</feature>
<dbReference type="OrthoDB" id="1939598at2759"/>
<dbReference type="Pfam" id="PF07716">
    <property type="entry name" value="bZIP_2"/>
    <property type="match status" value="1"/>
</dbReference>
<keyword evidence="5" id="KW-0539">Nucleus</keyword>
<evidence type="ECO:0000259" key="8">
    <source>
        <dbReference type="PROSITE" id="PS50217"/>
    </source>
</evidence>
<dbReference type="SUPFAM" id="SSF57959">
    <property type="entry name" value="Leucine zipper domain"/>
    <property type="match status" value="1"/>
</dbReference>
<dbReference type="EMBL" id="KE123987">
    <property type="protein sequence ID" value="EPB86520.1"/>
    <property type="molecule type" value="Genomic_DNA"/>
</dbReference>